<dbReference type="PANTHER" id="PTHR10131:SF94">
    <property type="entry name" value="TNF RECEPTOR-ASSOCIATED FACTOR 4"/>
    <property type="match status" value="1"/>
</dbReference>
<dbReference type="InterPro" id="IPR013083">
    <property type="entry name" value="Znf_RING/FYVE/PHD"/>
</dbReference>
<feature type="zinc finger region" description="TRAF-type" evidence="4">
    <location>
        <begin position="281"/>
        <end position="337"/>
    </location>
</feature>
<feature type="zinc finger region" description="TRAF-type" evidence="4">
    <location>
        <begin position="222"/>
        <end position="278"/>
    </location>
</feature>
<feature type="domain" description="RING-type" evidence="6">
    <location>
        <begin position="137"/>
        <end position="180"/>
    </location>
</feature>
<dbReference type="PROSITE" id="PS50145">
    <property type="entry name" value="ZF_TRAF"/>
    <property type="match status" value="2"/>
</dbReference>
<name>A0AA35X6Z9_GEOBA</name>
<dbReference type="GO" id="GO:0008270">
    <property type="term" value="F:zinc ion binding"/>
    <property type="evidence" value="ECO:0007669"/>
    <property type="project" value="UniProtKB-KW"/>
</dbReference>
<feature type="domain" description="RING-type" evidence="6">
    <location>
        <begin position="50"/>
        <end position="95"/>
    </location>
</feature>
<evidence type="ECO:0000259" key="6">
    <source>
        <dbReference type="PROSITE" id="PS50089"/>
    </source>
</evidence>
<dbReference type="InterPro" id="IPR001293">
    <property type="entry name" value="Znf_TRAF"/>
</dbReference>
<keyword evidence="9" id="KW-1185">Reference proteome</keyword>
<dbReference type="SUPFAM" id="SSF49599">
    <property type="entry name" value="TRAF domain-like"/>
    <property type="match status" value="1"/>
</dbReference>
<feature type="domain" description="TRAF-type" evidence="7">
    <location>
        <begin position="281"/>
        <end position="337"/>
    </location>
</feature>
<keyword evidence="3 4" id="KW-0862">Zinc</keyword>
<feature type="coiled-coil region" evidence="5">
    <location>
        <begin position="349"/>
        <end position="379"/>
    </location>
</feature>
<protein>
    <submittedName>
        <fullName evidence="8">TNF receptor-associated factor 4</fullName>
    </submittedName>
</protein>
<evidence type="ECO:0000313" key="9">
    <source>
        <dbReference type="Proteomes" id="UP001174909"/>
    </source>
</evidence>
<evidence type="ECO:0000259" key="7">
    <source>
        <dbReference type="PROSITE" id="PS50145"/>
    </source>
</evidence>
<keyword evidence="5" id="KW-0175">Coiled coil</keyword>
<evidence type="ECO:0000256" key="2">
    <source>
        <dbReference type="ARBA" id="ARBA00022771"/>
    </source>
</evidence>
<accession>A0AA35X6Z9</accession>
<organism evidence="8 9">
    <name type="scientific">Geodia barretti</name>
    <name type="common">Barrett's horny sponge</name>
    <dbReference type="NCBI Taxonomy" id="519541"/>
    <lineage>
        <taxon>Eukaryota</taxon>
        <taxon>Metazoa</taxon>
        <taxon>Porifera</taxon>
        <taxon>Demospongiae</taxon>
        <taxon>Heteroscleromorpha</taxon>
        <taxon>Tetractinellida</taxon>
        <taxon>Astrophorina</taxon>
        <taxon>Geodiidae</taxon>
        <taxon>Geodia</taxon>
    </lineage>
</organism>
<keyword evidence="8" id="KW-0675">Receptor</keyword>
<evidence type="ECO:0000256" key="1">
    <source>
        <dbReference type="ARBA" id="ARBA00022723"/>
    </source>
</evidence>
<dbReference type="Gene3D" id="3.30.40.10">
    <property type="entry name" value="Zinc/RING finger domain, C3HC4 (zinc finger)"/>
    <property type="match status" value="4"/>
</dbReference>
<feature type="domain" description="TRAF-type" evidence="7">
    <location>
        <begin position="222"/>
        <end position="278"/>
    </location>
</feature>
<reference evidence="8" key="1">
    <citation type="submission" date="2023-03" db="EMBL/GenBank/DDBJ databases">
        <authorList>
            <person name="Steffen K."/>
            <person name="Cardenas P."/>
        </authorList>
    </citation>
    <scope>NUCLEOTIDE SEQUENCE</scope>
</reference>
<dbReference type="SUPFAM" id="SSF57850">
    <property type="entry name" value="RING/U-box"/>
    <property type="match status" value="2"/>
</dbReference>
<gene>
    <name evidence="8" type="ORF">GBAR_LOCUS23267</name>
</gene>
<dbReference type="EMBL" id="CASHTH010003224">
    <property type="protein sequence ID" value="CAI8041921.1"/>
    <property type="molecule type" value="Genomic_DNA"/>
</dbReference>
<evidence type="ECO:0000256" key="5">
    <source>
        <dbReference type="SAM" id="Coils"/>
    </source>
</evidence>
<dbReference type="AlphaFoldDB" id="A0AA35X6Z9"/>
<keyword evidence="1 4" id="KW-0479">Metal-binding</keyword>
<dbReference type="Proteomes" id="UP001174909">
    <property type="component" value="Unassembled WGS sequence"/>
</dbReference>
<evidence type="ECO:0000256" key="3">
    <source>
        <dbReference type="ARBA" id="ARBA00022833"/>
    </source>
</evidence>
<dbReference type="InterPro" id="IPR001841">
    <property type="entry name" value="Znf_RING"/>
</dbReference>
<evidence type="ECO:0000256" key="4">
    <source>
        <dbReference type="PROSITE-ProRule" id="PRU00207"/>
    </source>
</evidence>
<comment type="caution">
    <text evidence="8">The sequence shown here is derived from an EMBL/GenBank/DDBJ whole genome shotgun (WGS) entry which is preliminary data.</text>
</comment>
<dbReference type="SMART" id="SM00184">
    <property type="entry name" value="RING"/>
    <property type="match status" value="2"/>
</dbReference>
<evidence type="ECO:0000313" key="8">
    <source>
        <dbReference type="EMBL" id="CAI8041921.1"/>
    </source>
</evidence>
<proteinExistence type="predicted"/>
<keyword evidence="2 4" id="KW-0863">Zinc-finger</keyword>
<dbReference type="PROSITE" id="PS50089">
    <property type="entry name" value="ZF_RING_2"/>
    <property type="match status" value="2"/>
</dbReference>
<dbReference type="PANTHER" id="PTHR10131">
    <property type="entry name" value="TNF RECEPTOR ASSOCIATED FACTOR"/>
    <property type="match status" value="1"/>
</dbReference>
<sequence length="388" mass="44992">MDGPACAPRVNDAAIGLSAGIPGIVQPDSAETRQQRSIMASLTTDPKYQCSICLDTLRDAHLTECCGQHYCNACLVQWDENNRQRLGRKTCPQCRTENFKHIENKSLMREIHSQNARVNPSKSTTLDTYDASHKYSCVKCKIEPLVDPCLTECCGQHICQPCLTGWLQAHRPRKVCPHCRQENFAHILNKSLRREIDEAYTRCIHFKDGCLWRGRCECLSQHLSPMSPDSCDYAESTCPFKMCYKTIRRADYERHLKLCKYRRERCTYCGLDVSHNAVNLHHDECPEVLIICPNHCSNTEMRRKDLKEHLNNTCPLETVDCQYRYAGCTERLARKDMDCHVLANAEKHMVLLHQHNQKLQETIRDLDERNKHLQKWNRELTTRLLCMQ</sequence>
<dbReference type="Pfam" id="PF02176">
    <property type="entry name" value="zf-TRAF"/>
    <property type="match status" value="1"/>
</dbReference>